<evidence type="ECO:0000313" key="2">
    <source>
        <dbReference type="EMBL" id="KAL1861354.1"/>
    </source>
</evidence>
<feature type="compositionally biased region" description="Basic and acidic residues" evidence="1">
    <location>
        <begin position="28"/>
        <end position="37"/>
    </location>
</feature>
<name>A0ABR3WG62_9PEZI</name>
<dbReference type="Proteomes" id="UP001586593">
    <property type="component" value="Unassembled WGS sequence"/>
</dbReference>
<evidence type="ECO:0000256" key="1">
    <source>
        <dbReference type="SAM" id="MobiDB-lite"/>
    </source>
</evidence>
<dbReference type="EMBL" id="JAZHXJ010000434">
    <property type="protein sequence ID" value="KAL1861354.1"/>
    <property type="molecule type" value="Genomic_DNA"/>
</dbReference>
<protein>
    <submittedName>
        <fullName evidence="2">Uncharacterized protein</fullName>
    </submittedName>
</protein>
<keyword evidence="3" id="KW-1185">Reference proteome</keyword>
<reference evidence="2 3" key="1">
    <citation type="journal article" date="2024" name="Commun. Biol.">
        <title>Comparative genomic analysis of thermophilic fungi reveals convergent evolutionary adaptations and gene losses.</title>
        <authorList>
            <person name="Steindorff A.S."/>
            <person name="Aguilar-Pontes M.V."/>
            <person name="Robinson A.J."/>
            <person name="Andreopoulos B."/>
            <person name="LaButti K."/>
            <person name="Kuo A."/>
            <person name="Mondo S."/>
            <person name="Riley R."/>
            <person name="Otillar R."/>
            <person name="Haridas S."/>
            <person name="Lipzen A."/>
            <person name="Grimwood J."/>
            <person name="Schmutz J."/>
            <person name="Clum A."/>
            <person name="Reid I.D."/>
            <person name="Moisan M.C."/>
            <person name="Butler G."/>
            <person name="Nguyen T.T.M."/>
            <person name="Dewar K."/>
            <person name="Conant G."/>
            <person name="Drula E."/>
            <person name="Henrissat B."/>
            <person name="Hansel C."/>
            <person name="Singer S."/>
            <person name="Hutchinson M.I."/>
            <person name="de Vries R.P."/>
            <person name="Natvig D.O."/>
            <person name="Powell A.J."/>
            <person name="Tsang A."/>
            <person name="Grigoriev I.V."/>
        </authorList>
    </citation>
    <scope>NUCLEOTIDE SEQUENCE [LARGE SCALE GENOMIC DNA]</scope>
    <source>
        <strain evidence="2 3">ATCC 24622</strain>
    </source>
</reference>
<proteinExistence type="predicted"/>
<feature type="region of interest" description="Disordered" evidence="1">
    <location>
        <begin position="27"/>
        <end position="77"/>
    </location>
</feature>
<comment type="caution">
    <text evidence="2">The sequence shown here is derived from an EMBL/GenBank/DDBJ whole genome shotgun (WGS) entry which is preliminary data.</text>
</comment>
<feature type="compositionally biased region" description="Basic residues" evidence="1">
    <location>
        <begin position="61"/>
        <end position="70"/>
    </location>
</feature>
<accession>A0ABR3WG62</accession>
<evidence type="ECO:0000313" key="3">
    <source>
        <dbReference type="Proteomes" id="UP001586593"/>
    </source>
</evidence>
<gene>
    <name evidence="2" type="ORF">VTK73DRAFT_7129</name>
</gene>
<organism evidence="2 3">
    <name type="scientific">Phialemonium thermophilum</name>
    <dbReference type="NCBI Taxonomy" id="223376"/>
    <lineage>
        <taxon>Eukaryota</taxon>
        <taxon>Fungi</taxon>
        <taxon>Dikarya</taxon>
        <taxon>Ascomycota</taxon>
        <taxon>Pezizomycotina</taxon>
        <taxon>Sordariomycetes</taxon>
        <taxon>Sordariomycetidae</taxon>
        <taxon>Cephalothecales</taxon>
        <taxon>Cephalothecaceae</taxon>
        <taxon>Phialemonium</taxon>
    </lineage>
</organism>
<sequence>MPPTTTTTTQSNAYSIPRLSLEATLADYKLHHSRDPSPPDGNDQGRTLRPNVPQTWDTTHRRVPPPRRTNRNRDPLETRVYNSAAERIFITVMFTGVLINASAAKAWRWTFGELGDGFFRYRIGGEI</sequence>